<sequence>MAPSSRKKSLTASDALLTTMQLLVILLCNASTSLSCAPTAPGQERNVNFKLSDFRLPTQMAYSTNVSAQITAPYISRTREEAQKQIRDYVEQGVRREIRRQAAIRGLSLADQNTVASQISVSSTTYQPIYCYTVNAADLARITAGDGYNCLVSGSVVAGISNLQNGVLVQKSVPAEFTTYRGTITISNAMVAGWNTQKWNTVLSGVVHQLAQINPFGAMFASSVITSL</sequence>
<accession>A0AAN8IPA1</accession>
<feature type="signal peptide" evidence="1">
    <location>
        <begin position="1"/>
        <end position="35"/>
    </location>
</feature>
<keyword evidence="1" id="KW-0732">Signal</keyword>
<evidence type="ECO:0000313" key="2">
    <source>
        <dbReference type="EMBL" id="KAK5980821.1"/>
    </source>
</evidence>
<protein>
    <submittedName>
        <fullName evidence="2">Uncharacterized protein</fullName>
    </submittedName>
</protein>
<name>A0AAN8IPA1_TRICO</name>
<evidence type="ECO:0000313" key="3">
    <source>
        <dbReference type="Proteomes" id="UP001331761"/>
    </source>
</evidence>
<gene>
    <name evidence="2" type="ORF">GCK32_011682</name>
</gene>
<proteinExistence type="predicted"/>
<feature type="chain" id="PRO_5042936349" evidence="1">
    <location>
        <begin position="36"/>
        <end position="228"/>
    </location>
</feature>
<organism evidence="2 3">
    <name type="scientific">Trichostrongylus colubriformis</name>
    <name type="common">Black scour worm</name>
    <dbReference type="NCBI Taxonomy" id="6319"/>
    <lineage>
        <taxon>Eukaryota</taxon>
        <taxon>Metazoa</taxon>
        <taxon>Ecdysozoa</taxon>
        <taxon>Nematoda</taxon>
        <taxon>Chromadorea</taxon>
        <taxon>Rhabditida</taxon>
        <taxon>Rhabditina</taxon>
        <taxon>Rhabditomorpha</taxon>
        <taxon>Strongyloidea</taxon>
        <taxon>Trichostrongylidae</taxon>
        <taxon>Trichostrongylus</taxon>
    </lineage>
</organism>
<keyword evidence="3" id="KW-1185">Reference proteome</keyword>
<reference evidence="2 3" key="1">
    <citation type="submission" date="2019-10" db="EMBL/GenBank/DDBJ databases">
        <title>Assembly and Annotation for the nematode Trichostrongylus colubriformis.</title>
        <authorList>
            <person name="Martin J."/>
        </authorList>
    </citation>
    <scope>NUCLEOTIDE SEQUENCE [LARGE SCALE GENOMIC DNA]</scope>
    <source>
        <strain evidence="2">G859</strain>
        <tissue evidence="2">Whole worm</tissue>
    </source>
</reference>
<dbReference type="EMBL" id="WIXE01006960">
    <property type="protein sequence ID" value="KAK5980821.1"/>
    <property type="molecule type" value="Genomic_DNA"/>
</dbReference>
<evidence type="ECO:0000256" key="1">
    <source>
        <dbReference type="SAM" id="SignalP"/>
    </source>
</evidence>
<dbReference type="AlphaFoldDB" id="A0AAN8IPA1"/>
<comment type="caution">
    <text evidence="2">The sequence shown here is derived from an EMBL/GenBank/DDBJ whole genome shotgun (WGS) entry which is preliminary data.</text>
</comment>
<dbReference type="Proteomes" id="UP001331761">
    <property type="component" value="Unassembled WGS sequence"/>
</dbReference>